<dbReference type="EC" id="2.7.7.62" evidence="9"/>
<comment type="catalytic activity">
    <reaction evidence="3">
        <text>adenosylcob(III)inamide + GTP = adenosylcob(III)inamide phosphate + GDP + H(+)</text>
        <dbReference type="Rhea" id="RHEA:15765"/>
        <dbReference type="ChEBI" id="CHEBI:2480"/>
        <dbReference type="ChEBI" id="CHEBI:15378"/>
        <dbReference type="ChEBI" id="CHEBI:37565"/>
        <dbReference type="ChEBI" id="CHEBI:58189"/>
        <dbReference type="ChEBI" id="CHEBI:58502"/>
        <dbReference type="EC" id="2.7.1.156"/>
    </reaction>
</comment>
<evidence type="ECO:0000256" key="11">
    <source>
        <dbReference type="ARBA" id="ARBA00022679"/>
    </source>
</evidence>
<dbReference type="SUPFAM" id="SSF52540">
    <property type="entry name" value="P-loop containing nucleoside triphosphate hydrolases"/>
    <property type="match status" value="1"/>
</dbReference>
<dbReference type="PANTHER" id="PTHR34848:SF1">
    <property type="entry name" value="BIFUNCTIONAL ADENOSYLCOBALAMIN BIOSYNTHESIS PROTEIN COBU"/>
    <property type="match status" value="1"/>
</dbReference>
<keyword evidence="15" id="KW-0342">GTP-binding</keyword>
<evidence type="ECO:0000256" key="7">
    <source>
        <dbReference type="ARBA" id="ARBA00007490"/>
    </source>
</evidence>
<evidence type="ECO:0000256" key="9">
    <source>
        <dbReference type="ARBA" id="ARBA00012523"/>
    </source>
</evidence>
<keyword evidence="19" id="KW-1185">Reference proteome</keyword>
<evidence type="ECO:0000256" key="2">
    <source>
        <dbReference type="ARBA" id="ARBA00000711"/>
    </source>
</evidence>
<dbReference type="Gene3D" id="3.40.50.300">
    <property type="entry name" value="P-loop containing nucleotide triphosphate hydrolases"/>
    <property type="match status" value="1"/>
</dbReference>
<dbReference type="PIRSF" id="PIRSF006135">
    <property type="entry name" value="CobU"/>
    <property type="match status" value="1"/>
</dbReference>
<evidence type="ECO:0000256" key="13">
    <source>
        <dbReference type="ARBA" id="ARBA00022777"/>
    </source>
</evidence>
<gene>
    <name evidence="18" type="primary">cobU</name>
    <name evidence="18" type="ORF">AB8U03_14885</name>
</gene>
<dbReference type="GO" id="GO:0043752">
    <property type="term" value="F:adenosylcobinamide kinase activity"/>
    <property type="evidence" value="ECO:0007669"/>
    <property type="project" value="UniProtKB-EC"/>
</dbReference>
<keyword evidence="10" id="KW-0169">Cobalamin biosynthesis</keyword>
<dbReference type="Pfam" id="PF02283">
    <property type="entry name" value="CobU"/>
    <property type="match status" value="1"/>
</dbReference>
<keyword evidence="13 18" id="KW-0418">Kinase</keyword>
<dbReference type="GO" id="GO:0008820">
    <property type="term" value="F:cobinamide phosphate guanylyltransferase activity"/>
    <property type="evidence" value="ECO:0007669"/>
    <property type="project" value="UniProtKB-EC"/>
</dbReference>
<dbReference type="RefSeq" id="WP_369705360.1">
    <property type="nucleotide sequence ID" value="NZ_JBGEWD010000019.1"/>
</dbReference>
<comment type="function">
    <text evidence="4">Catalyzes ATP-dependent phosphorylation of adenosylcobinamide and addition of GMP to adenosylcobinamide phosphate.</text>
</comment>
<evidence type="ECO:0000256" key="10">
    <source>
        <dbReference type="ARBA" id="ARBA00022573"/>
    </source>
</evidence>
<evidence type="ECO:0000256" key="4">
    <source>
        <dbReference type="ARBA" id="ARBA00003889"/>
    </source>
</evidence>
<dbReference type="EMBL" id="JBGEWD010000019">
    <property type="protein sequence ID" value="MEY8001464.1"/>
    <property type="molecule type" value="Genomic_DNA"/>
</dbReference>
<keyword evidence="14" id="KW-0067">ATP-binding</keyword>
<evidence type="ECO:0000256" key="1">
    <source>
        <dbReference type="ARBA" id="ARBA00000312"/>
    </source>
</evidence>
<keyword evidence="11 18" id="KW-0808">Transferase</keyword>
<comment type="similarity">
    <text evidence="7">Belongs to the CobU/CobP family.</text>
</comment>
<dbReference type="InterPro" id="IPR003203">
    <property type="entry name" value="CobU/CobP"/>
</dbReference>
<dbReference type="PANTHER" id="PTHR34848">
    <property type="match status" value="1"/>
</dbReference>
<evidence type="ECO:0000256" key="8">
    <source>
        <dbReference type="ARBA" id="ARBA00012016"/>
    </source>
</evidence>
<evidence type="ECO:0000256" key="14">
    <source>
        <dbReference type="ARBA" id="ARBA00022840"/>
    </source>
</evidence>
<evidence type="ECO:0000256" key="5">
    <source>
        <dbReference type="ARBA" id="ARBA00004692"/>
    </source>
</evidence>
<comment type="catalytic activity">
    <reaction evidence="1">
        <text>adenosylcob(III)inamide + ATP = adenosylcob(III)inamide phosphate + ADP + H(+)</text>
        <dbReference type="Rhea" id="RHEA:15769"/>
        <dbReference type="ChEBI" id="CHEBI:2480"/>
        <dbReference type="ChEBI" id="CHEBI:15378"/>
        <dbReference type="ChEBI" id="CHEBI:30616"/>
        <dbReference type="ChEBI" id="CHEBI:58502"/>
        <dbReference type="ChEBI" id="CHEBI:456216"/>
        <dbReference type="EC" id="2.7.1.156"/>
    </reaction>
</comment>
<dbReference type="Proteomes" id="UP001564657">
    <property type="component" value="Unassembled WGS sequence"/>
</dbReference>
<dbReference type="NCBIfam" id="NF004469">
    <property type="entry name" value="PRK05800.1"/>
    <property type="match status" value="1"/>
</dbReference>
<evidence type="ECO:0000256" key="12">
    <source>
        <dbReference type="ARBA" id="ARBA00022741"/>
    </source>
</evidence>
<sequence>MGKIILVTGGSRSGKSTFAEKLLKDKEEVLYIATAVVTDDEMKKRIENHKLRRNPNWITHEGYRGLGNVIRNSQCQYIMLECIGTMITNIIFEKKVDFDNITFDEIKELEEYIMEEVKSIIFSINISSKHILIVTNEVGLSIVPEYKLGRIFVDILGRVNQFIAQSSDEVYLIACGLPLKLK</sequence>
<accession>A0ABV4BRR4</accession>
<dbReference type="EC" id="2.7.1.156" evidence="8"/>
<evidence type="ECO:0000313" key="18">
    <source>
        <dbReference type="EMBL" id="MEY8001464.1"/>
    </source>
</evidence>
<evidence type="ECO:0000256" key="6">
    <source>
        <dbReference type="ARBA" id="ARBA00005159"/>
    </source>
</evidence>
<comment type="pathway">
    <text evidence="5">Cofactor biosynthesis; adenosylcobalamin biosynthesis; adenosylcobalamin from cob(II)yrinate a,c-diamide: step 6/7.</text>
</comment>
<comment type="caution">
    <text evidence="18">The sequence shown here is derived from an EMBL/GenBank/DDBJ whole genome shotgun (WGS) entry which is preliminary data.</text>
</comment>
<name>A0ABV4BRR4_9CLOT</name>
<evidence type="ECO:0000256" key="3">
    <source>
        <dbReference type="ARBA" id="ARBA00001522"/>
    </source>
</evidence>
<comment type="pathway">
    <text evidence="6">Cofactor biosynthesis; adenosylcobalamin biosynthesis; adenosylcobalamin from cob(II)yrinate a,c-diamide: step 5/7.</text>
</comment>
<reference evidence="18 19" key="1">
    <citation type="submission" date="2024-08" db="EMBL/GenBank/DDBJ databases">
        <title>Clostridium lapicellarii sp. nov., and Clostridium renhuaiense sp. nov., two species isolated from the mud in a fermentation cellar used for producing sauce-flavour Chinese liquors.</title>
        <authorList>
            <person name="Yang F."/>
            <person name="Wang H."/>
            <person name="Chen L.Q."/>
            <person name="Zhou N."/>
            <person name="Lu J.J."/>
            <person name="Pu X.X."/>
            <person name="Wan B."/>
            <person name="Wang L."/>
            <person name="Liu S.J."/>
        </authorList>
    </citation>
    <scope>NUCLEOTIDE SEQUENCE [LARGE SCALE GENOMIC DNA]</scope>
    <source>
        <strain evidence="18 19">MT-5</strain>
    </source>
</reference>
<protein>
    <recommendedName>
        <fullName evidence="16">Adenosylcobinamide kinase</fullName>
        <ecNumber evidence="8">2.7.1.156</ecNumber>
        <ecNumber evidence="9">2.7.7.62</ecNumber>
    </recommendedName>
    <alternativeName>
        <fullName evidence="17">Adenosylcobinamide-phosphate guanylyltransferase</fullName>
    </alternativeName>
</protein>
<evidence type="ECO:0000256" key="17">
    <source>
        <dbReference type="ARBA" id="ARBA00030571"/>
    </source>
</evidence>
<dbReference type="CDD" id="cd00544">
    <property type="entry name" value="CobU"/>
    <property type="match status" value="1"/>
</dbReference>
<evidence type="ECO:0000313" key="19">
    <source>
        <dbReference type="Proteomes" id="UP001564657"/>
    </source>
</evidence>
<evidence type="ECO:0000256" key="15">
    <source>
        <dbReference type="ARBA" id="ARBA00023134"/>
    </source>
</evidence>
<proteinExistence type="inferred from homology"/>
<evidence type="ECO:0000256" key="16">
    <source>
        <dbReference type="ARBA" id="ARBA00029570"/>
    </source>
</evidence>
<organism evidence="18 19">
    <name type="scientific">Clostridium moutaii</name>
    <dbReference type="NCBI Taxonomy" id="3240932"/>
    <lineage>
        <taxon>Bacteria</taxon>
        <taxon>Bacillati</taxon>
        <taxon>Bacillota</taxon>
        <taxon>Clostridia</taxon>
        <taxon>Eubacteriales</taxon>
        <taxon>Clostridiaceae</taxon>
        <taxon>Clostridium</taxon>
    </lineage>
</organism>
<dbReference type="InterPro" id="IPR027417">
    <property type="entry name" value="P-loop_NTPase"/>
</dbReference>
<keyword evidence="18" id="KW-0548">Nucleotidyltransferase</keyword>
<comment type="catalytic activity">
    <reaction evidence="2">
        <text>adenosylcob(III)inamide phosphate + GTP + H(+) = adenosylcob(III)inamide-GDP + diphosphate</text>
        <dbReference type="Rhea" id="RHEA:22712"/>
        <dbReference type="ChEBI" id="CHEBI:15378"/>
        <dbReference type="ChEBI" id="CHEBI:33019"/>
        <dbReference type="ChEBI" id="CHEBI:37565"/>
        <dbReference type="ChEBI" id="CHEBI:58502"/>
        <dbReference type="ChEBI" id="CHEBI:60487"/>
        <dbReference type="EC" id="2.7.7.62"/>
    </reaction>
</comment>
<keyword evidence="12" id="KW-0547">Nucleotide-binding</keyword>